<sequence length="84" mass="9573">MFKNEFDQVHLSGLSMMGGKKDDDKGDRPGSGGWGSDGEKRDADDYGPYLPKYREPYSCQECGSSRLFWNGYAWECNKGHLQRK</sequence>
<evidence type="ECO:0000256" key="1">
    <source>
        <dbReference type="SAM" id="MobiDB-lite"/>
    </source>
</evidence>
<reference evidence="2 3" key="1">
    <citation type="submission" date="2018-06" db="EMBL/GenBank/DDBJ databases">
        <title>Thermoflavimicrobium daqus sp. nov., a thermophilic microbe isolated from Moutai-flavour Daqu.</title>
        <authorList>
            <person name="Wang X."/>
            <person name="Zhou H."/>
        </authorList>
    </citation>
    <scope>NUCLEOTIDE SEQUENCE [LARGE SCALE GENOMIC DNA]</scope>
    <source>
        <strain evidence="2 3">FBKL4.011</strain>
    </source>
</reference>
<dbReference type="AlphaFoldDB" id="A0A364K1V4"/>
<dbReference type="EMBL" id="QJKK01000011">
    <property type="protein sequence ID" value="RAL22004.1"/>
    <property type="molecule type" value="Genomic_DNA"/>
</dbReference>
<feature type="region of interest" description="Disordered" evidence="1">
    <location>
        <begin position="13"/>
        <end position="47"/>
    </location>
</feature>
<evidence type="ECO:0000313" key="3">
    <source>
        <dbReference type="Proteomes" id="UP000251213"/>
    </source>
</evidence>
<comment type="caution">
    <text evidence="2">The sequence shown here is derived from an EMBL/GenBank/DDBJ whole genome shotgun (WGS) entry which is preliminary data.</text>
</comment>
<name>A0A364K1V4_9BACL</name>
<gene>
    <name evidence="2" type="ORF">DL897_15595</name>
</gene>
<accession>A0A364K1V4</accession>
<organism evidence="2 3">
    <name type="scientific">Thermoflavimicrobium daqui</name>
    <dbReference type="NCBI Taxonomy" id="2137476"/>
    <lineage>
        <taxon>Bacteria</taxon>
        <taxon>Bacillati</taxon>
        <taxon>Bacillota</taxon>
        <taxon>Bacilli</taxon>
        <taxon>Bacillales</taxon>
        <taxon>Thermoactinomycetaceae</taxon>
        <taxon>Thermoflavimicrobium</taxon>
    </lineage>
</organism>
<evidence type="ECO:0000313" key="2">
    <source>
        <dbReference type="EMBL" id="RAL22004.1"/>
    </source>
</evidence>
<protein>
    <submittedName>
        <fullName evidence="2">Uncharacterized protein</fullName>
    </submittedName>
</protein>
<reference evidence="2 3" key="2">
    <citation type="submission" date="2018-06" db="EMBL/GenBank/DDBJ databases">
        <authorList>
            <person name="Zhirakovskaya E."/>
        </authorList>
    </citation>
    <scope>NUCLEOTIDE SEQUENCE [LARGE SCALE GENOMIC DNA]</scope>
    <source>
        <strain evidence="2 3">FBKL4.011</strain>
    </source>
</reference>
<proteinExistence type="predicted"/>
<keyword evidence="3" id="KW-1185">Reference proteome</keyword>
<feature type="compositionally biased region" description="Basic and acidic residues" evidence="1">
    <location>
        <begin position="19"/>
        <end position="28"/>
    </location>
</feature>
<dbReference type="Proteomes" id="UP000251213">
    <property type="component" value="Unassembled WGS sequence"/>
</dbReference>
<dbReference type="RefSeq" id="WP_113660046.1">
    <property type="nucleotide sequence ID" value="NZ_KZ845673.1"/>
</dbReference>